<feature type="transmembrane region" description="Helical" evidence="1">
    <location>
        <begin position="103"/>
        <end position="124"/>
    </location>
</feature>
<keyword evidence="1" id="KW-0472">Membrane</keyword>
<protein>
    <submittedName>
        <fullName evidence="2">Uncharacterized protein</fullName>
    </submittedName>
</protein>
<reference evidence="2" key="1">
    <citation type="submission" date="2021-02" db="EMBL/GenBank/DDBJ databases">
        <authorList>
            <person name="Nieuwenhuis M."/>
            <person name="Van De Peppel L.J.J."/>
        </authorList>
    </citation>
    <scope>NUCLEOTIDE SEQUENCE</scope>
    <source>
        <strain evidence="2">D49</strain>
    </source>
</reference>
<feature type="transmembrane region" description="Helical" evidence="1">
    <location>
        <begin position="70"/>
        <end position="91"/>
    </location>
</feature>
<dbReference type="Proteomes" id="UP000717328">
    <property type="component" value="Unassembled WGS sequence"/>
</dbReference>
<evidence type="ECO:0000256" key="1">
    <source>
        <dbReference type="SAM" id="Phobius"/>
    </source>
</evidence>
<keyword evidence="3" id="KW-1185">Reference proteome</keyword>
<feature type="transmembrane region" description="Helical" evidence="1">
    <location>
        <begin position="136"/>
        <end position="156"/>
    </location>
</feature>
<accession>A0A9P7FTC1</accession>
<dbReference type="EMBL" id="JABCKI010005774">
    <property type="protein sequence ID" value="KAG5638222.1"/>
    <property type="molecule type" value="Genomic_DNA"/>
</dbReference>
<keyword evidence="1" id="KW-1133">Transmembrane helix</keyword>
<dbReference type="AlphaFoldDB" id="A0A9P7FTC1"/>
<feature type="transmembrane region" description="Helical" evidence="1">
    <location>
        <begin position="177"/>
        <end position="201"/>
    </location>
</feature>
<name>A0A9P7FTC1_9AGAR</name>
<feature type="transmembrane region" description="Helical" evidence="1">
    <location>
        <begin position="213"/>
        <end position="231"/>
    </location>
</feature>
<organism evidence="2 3">
    <name type="scientific">Sphagnurus paluster</name>
    <dbReference type="NCBI Taxonomy" id="117069"/>
    <lineage>
        <taxon>Eukaryota</taxon>
        <taxon>Fungi</taxon>
        <taxon>Dikarya</taxon>
        <taxon>Basidiomycota</taxon>
        <taxon>Agaricomycotina</taxon>
        <taxon>Agaricomycetes</taxon>
        <taxon>Agaricomycetidae</taxon>
        <taxon>Agaricales</taxon>
        <taxon>Tricholomatineae</taxon>
        <taxon>Lyophyllaceae</taxon>
        <taxon>Sphagnurus</taxon>
    </lineage>
</organism>
<proteinExistence type="predicted"/>
<evidence type="ECO:0000313" key="2">
    <source>
        <dbReference type="EMBL" id="KAG5638222.1"/>
    </source>
</evidence>
<evidence type="ECO:0000313" key="3">
    <source>
        <dbReference type="Proteomes" id="UP000717328"/>
    </source>
</evidence>
<sequence length="294" mass="32395">MIFIIALSKIHSAEQRTMFSRAVMTVLVTSFIALSTSHYAAYWIHVRQAFMIRDGIGNPNVDSLKEYPDWYIGMVSVSDVNAIVADCFIIWRCWVVWGRSWKVVIIPTISTMLAAAFCVVETLSESTNLNTHGVDYATALYSTSLATTVYCTSFIVSRMLQVRYRAHPGSRGAKHYGAFEIFVESSAPYCAATLFVLVAYIRGGSVFEFASALWVSITGISPTLIVARVAAGNAQSSKSWDTQASPISILDLHKANDTISLHKRGESFPNDVDPFALCRKVKNSGEYGLGEKCV</sequence>
<comment type="caution">
    <text evidence="2">The sequence shown here is derived from an EMBL/GenBank/DDBJ whole genome shotgun (WGS) entry which is preliminary data.</text>
</comment>
<keyword evidence="1" id="KW-0812">Transmembrane</keyword>
<dbReference type="OrthoDB" id="2873242at2759"/>
<feature type="transmembrane region" description="Helical" evidence="1">
    <location>
        <begin position="21"/>
        <end position="44"/>
    </location>
</feature>
<gene>
    <name evidence="2" type="ORF">H0H81_001223</name>
</gene>
<reference evidence="2" key="2">
    <citation type="submission" date="2021-10" db="EMBL/GenBank/DDBJ databases">
        <title>Phylogenomics reveals ancestral predisposition of the termite-cultivated fungus Termitomyces towards a domesticated lifestyle.</title>
        <authorList>
            <person name="Auxier B."/>
            <person name="Grum-Grzhimaylo A."/>
            <person name="Cardenas M.E."/>
            <person name="Lodge J.D."/>
            <person name="Laessoe T."/>
            <person name="Pedersen O."/>
            <person name="Smith M.E."/>
            <person name="Kuyper T.W."/>
            <person name="Franco-Molano E.A."/>
            <person name="Baroni T.J."/>
            <person name="Aanen D.K."/>
        </authorList>
    </citation>
    <scope>NUCLEOTIDE SEQUENCE</scope>
    <source>
        <strain evidence="2">D49</strain>
    </source>
</reference>